<dbReference type="STRING" id="37546.A0A1B0FAD1"/>
<dbReference type="SMART" id="SM00668">
    <property type="entry name" value="CTLH"/>
    <property type="match status" value="1"/>
</dbReference>
<dbReference type="AlphaFoldDB" id="A0A1B0FAD1"/>
<dbReference type="SMART" id="SM00757">
    <property type="entry name" value="CRA"/>
    <property type="match status" value="1"/>
</dbReference>
<dbReference type="PhylomeDB" id="A0A1B0FAD1"/>
<dbReference type="InterPro" id="IPR013144">
    <property type="entry name" value="CRA_dom"/>
</dbReference>
<reference evidence="4" key="1">
    <citation type="submission" date="2020-05" db="UniProtKB">
        <authorList>
            <consortium name="EnsemblMetazoa"/>
        </authorList>
    </citation>
    <scope>IDENTIFICATION</scope>
    <source>
        <strain evidence="4">Yale</strain>
    </source>
</reference>
<dbReference type="InterPro" id="IPR006595">
    <property type="entry name" value="CTLH_C"/>
</dbReference>
<comment type="similarity">
    <text evidence="1">Belongs to the maelstrom family.</text>
</comment>
<name>A0A1B0FAD1_GLOMM</name>
<sequence>MFLLKLIMWAQSKLDTREVKYGKLLLKICYTEHVGILYQPKNKPKTLSTSIYLSVFLAYLRQRPGFCKLPVQRKVESKYSILFGKTLDGGVYIPSELLLCEYSLKQGVIRTFHTFINTSAKMYGYQLEVQHHSDTFVSINGFKIGKIRKNKKMSYSDKSDGITKEEWMLRLEQFPFKQADMNRLIMNYLVTGKLVFNYKVKTLSLNLVFIEGFKEAAEKFQLEAGLEPSVELNSLDDRILIREAVQNGRIHDATHLVNRLHPELLDNDRYLFFHLQQLQLIELIRAGKIDDALTFAQNKLSEAGEDIPEVLSELERTLALLAFEKPQESPFAYLLEQSHRHKIASELNAAILKCEHSADSTPKIMFLLKLIMWAQSKLDTREVSYPKMKDLETALIEPK</sequence>
<keyword evidence="2" id="KW-0943">RNA-mediated gene silencing</keyword>
<dbReference type="Pfam" id="PF13017">
    <property type="entry name" value="Maelstrom"/>
    <property type="match status" value="1"/>
</dbReference>
<organism evidence="4 5">
    <name type="scientific">Glossina morsitans morsitans</name>
    <name type="common">Savannah tsetse fly</name>
    <dbReference type="NCBI Taxonomy" id="37546"/>
    <lineage>
        <taxon>Eukaryota</taxon>
        <taxon>Metazoa</taxon>
        <taxon>Ecdysozoa</taxon>
        <taxon>Arthropoda</taxon>
        <taxon>Hexapoda</taxon>
        <taxon>Insecta</taxon>
        <taxon>Pterygota</taxon>
        <taxon>Neoptera</taxon>
        <taxon>Endopterygota</taxon>
        <taxon>Diptera</taxon>
        <taxon>Brachycera</taxon>
        <taxon>Muscomorpha</taxon>
        <taxon>Hippoboscoidea</taxon>
        <taxon>Glossinidae</taxon>
        <taxon>Glossina</taxon>
    </lineage>
</organism>
<evidence type="ECO:0000256" key="1">
    <source>
        <dbReference type="ARBA" id="ARBA00007057"/>
    </source>
</evidence>
<dbReference type="GO" id="GO:0060964">
    <property type="term" value="P:regulation of miRNA-mediated gene silencing"/>
    <property type="evidence" value="ECO:0007669"/>
    <property type="project" value="InterPro"/>
</dbReference>
<evidence type="ECO:0000259" key="3">
    <source>
        <dbReference type="PROSITE" id="PS50897"/>
    </source>
</evidence>
<dbReference type="Proteomes" id="UP000092444">
    <property type="component" value="Unassembled WGS sequence"/>
</dbReference>
<keyword evidence="5" id="KW-1185">Reference proteome</keyword>
<feature type="domain" description="CTLH" evidence="3">
    <location>
        <begin position="234"/>
        <end position="291"/>
    </location>
</feature>
<dbReference type="InterPro" id="IPR024964">
    <property type="entry name" value="CTLH/CRA"/>
</dbReference>
<accession>A0A1B0FAD1</accession>
<dbReference type="EMBL" id="CCAG010015200">
    <property type="status" value="NOT_ANNOTATED_CDS"/>
    <property type="molecule type" value="Genomic_DNA"/>
</dbReference>
<dbReference type="GO" id="GO:0031047">
    <property type="term" value="P:regulatory ncRNA-mediated gene silencing"/>
    <property type="evidence" value="ECO:0007669"/>
    <property type="project" value="UniProtKB-KW"/>
</dbReference>
<evidence type="ECO:0000256" key="2">
    <source>
        <dbReference type="ARBA" id="ARBA00023158"/>
    </source>
</evidence>
<dbReference type="PANTHER" id="PTHR12864">
    <property type="entry name" value="RAN BINDING PROTEIN 9-RELATED"/>
    <property type="match status" value="1"/>
</dbReference>
<evidence type="ECO:0000313" key="5">
    <source>
        <dbReference type="Proteomes" id="UP000092444"/>
    </source>
</evidence>
<dbReference type="InterPro" id="IPR050618">
    <property type="entry name" value="Ubq-SigPath_Reg"/>
</dbReference>
<dbReference type="PROSITE" id="PS50897">
    <property type="entry name" value="CTLH"/>
    <property type="match status" value="1"/>
</dbReference>
<protein>
    <recommendedName>
        <fullName evidence="3">CTLH domain-containing protein</fullName>
    </recommendedName>
</protein>
<dbReference type="EnsemblMetazoa" id="GMOY000480-RA">
    <property type="protein sequence ID" value="GMOY000480-PA"/>
    <property type="gene ID" value="GMOY000480"/>
</dbReference>
<dbReference type="VEuPathDB" id="VectorBase:GMOY000480"/>
<evidence type="ECO:0000313" key="4">
    <source>
        <dbReference type="EnsemblMetazoa" id="GMOY000480-PA"/>
    </source>
</evidence>
<dbReference type="InterPro" id="IPR006594">
    <property type="entry name" value="LisH"/>
</dbReference>
<dbReference type="PROSITE" id="PS50896">
    <property type="entry name" value="LISH"/>
    <property type="match status" value="1"/>
</dbReference>
<dbReference type="Pfam" id="PF10607">
    <property type="entry name" value="CTLH"/>
    <property type="match status" value="1"/>
</dbReference>
<dbReference type="InterPro" id="IPR024970">
    <property type="entry name" value="Maelstrom"/>
</dbReference>
<proteinExistence type="inferred from homology"/>